<dbReference type="InParanoid" id="M1DKQ1"/>
<dbReference type="Proteomes" id="UP000011115">
    <property type="component" value="Unassembled WGS sequence"/>
</dbReference>
<evidence type="ECO:0008006" key="4">
    <source>
        <dbReference type="Google" id="ProtNLM"/>
    </source>
</evidence>
<feature type="region of interest" description="Disordered" evidence="1">
    <location>
        <begin position="63"/>
        <end position="93"/>
    </location>
</feature>
<reference evidence="2" key="2">
    <citation type="submission" date="2015-06" db="UniProtKB">
        <authorList>
            <consortium name="EnsemblPlants"/>
        </authorList>
    </citation>
    <scope>IDENTIFICATION</scope>
    <source>
        <strain evidence="2">DM1-3 516 R44</strain>
    </source>
</reference>
<proteinExistence type="predicted"/>
<organism evidence="2 3">
    <name type="scientific">Solanum tuberosum</name>
    <name type="common">Potato</name>
    <dbReference type="NCBI Taxonomy" id="4113"/>
    <lineage>
        <taxon>Eukaryota</taxon>
        <taxon>Viridiplantae</taxon>
        <taxon>Streptophyta</taxon>
        <taxon>Embryophyta</taxon>
        <taxon>Tracheophyta</taxon>
        <taxon>Spermatophyta</taxon>
        <taxon>Magnoliopsida</taxon>
        <taxon>eudicotyledons</taxon>
        <taxon>Gunneridae</taxon>
        <taxon>Pentapetalae</taxon>
        <taxon>asterids</taxon>
        <taxon>lamiids</taxon>
        <taxon>Solanales</taxon>
        <taxon>Solanaceae</taxon>
        <taxon>Solanoideae</taxon>
        <taxon>Solaneae</taxon>
        <taxon>Solanum</taxon>
    </lineage>
</organism>
<evidence type="ECO:0000313" key="3">
    <source>
        <dbReference type="Proteomes" id="UP000011115"/>
    </source>
</evidence>
<feature type="compositionally biased region" description="Basic and acidic residues" evidence="1">
    <location>
        <begin position="361"/>
        <end position="374"/>
    </location>
</feature>
<evidence type="ECO:0000313" key="2">
    <source>
        <dbReference type="EnsemblPlants" id="PGSC0003DMT400090581"/>
    </source>
</evidence>
<evidence type="ECO:0000256" key="1">
    <source>
        <dbReference type="SAM" id="MobiDB-lite"/>
    </source>
</evidence>
<dbReference type="AlphaFoldDB" id="M1DKQ1"/>
<reference evidence="3" key="1">
    <citation type="journal article" date="2011" name="Nature">
        <title>Genome sequence and analysis of the tuber crop potato.</title>
        <authorList>
            <consortium name="The Potato Genome Sequencing Consortium"/>
        </authorList>
    </citation>
    <scope>NUCLEOTIDE SEQUENCE [LARGE SCALE GENOMIC DNA]</scope>
    <source>
        <strain evidence="3">cv. DM1-3 516 R44</strain>
    </source>
</reference>
<dbReference type="HOGENOM" id="CLU_740577_0_0_1"/>
<keyword evidence="3" id="KW-1185">Reference proteome</keyword>
<dbReference type="Gramene" id="PGSC0003DMT400090581">
    <property type="protein sequence ID" value="PGSC0003DMT400090581"/>
    <property type="gene ID" value="PGSC0003DMG400040152"/>
</dbReference>
<feature type="region of interest" description="Disordered" evidence="1">
    <location>
        <begin position="355"/>
        <end position="374"/>
    </location>
</feature>
<sequence>MCAGKIWTQNCRIGTGNPSREAPRTVVSFTGNFMVRLDHLQDIEATGKWFTVHQDLYKPFSLSLTSGTTPPRRKNATPPSSPTTSQSEGVNASESNSSEFYVIYASTLMNIVEETETTKRAQKTLAATLSPLDTITIRGTIVNISEETIDMMLHCLEYTAPTSVFKGKYHAITSESEMEDPTSWERIMRWIAGYFATESEAVAWVSDPHMPITKASLTFSAKANIPPNKLVNKPVESSKKTATSKIQDVNNPFFGRKSGAVGPLAPTSGALSSPPASDSQATCTYITLPTTFLERFVVDQRQTRTLVDQIVHRMPQLIECDVFASKKSIKDEMWKDLADLKKMDGLEANVQTLLPTAKSGNNEEFKKQLAEMRD</sequence>
<dbReference type="EnsemblPlants" id="PGSC0003DMT400090581">
    <property type="protein sequence ID" value="PGSC0003DMT400090581"/>
    <property type="gene ID" value="PGSC0003DMG400040152"/>
</dbReference>
<dbReference type="PaxDb" id="4113-PGSC0003DMT400090581"/>
<accession>M1DKQ1</accession>
<name>M1DKQ1_SOLTU</name>
<protein>
    <recommendedName>
        <fullName evidence="4">Integrase core domain containing protein</fullName>
    </recommendedName>
</protein>